<protein>
    <recommendedName>
        <fullName evidence="1">HTH-type transcriptional regulator Rgg C-terminal domain-containing protein</fullName>
    </recommendedName>
</protein>
<reference evidence="3" key="1">
    <citation type="journal article" date="2019" name="Int. J. Syst. Evol. Microbiol.">
        <title>The Global Catalogue of Microorganisms (GCM) 10K type strain sequencing project: providing services to taxonomists for standard genome sequencing and annotation.</title>
        <authorList>
            <consortium name="The Broad Institute Genomics Platform"/>
            <consortium name="The Broad Institute Genome Sequencing Center for Infectious Disease"/>
            <person name="Wu L."/>
            <person name="Ma J."/>
        </authorList>
    </citation>
    <scope>NUCLEOTIDE SEQUENCE [LARGE SCALE GENOMIC DNA]</scope>
    <source>
        <strain evidence="3">CCUG 63287</strain>
    </source>
</reference>
<dbReference type="Pfam" id="PF21259">
    <property type="entry name" value="Rgg_C"/>
    <property type="match status" value="1"/>
</dbReference>
<dbReference type="EMBL" id="JBHSGD010000002">
    <property type="protein sequence ID" value="MFC4651714.1"/>
    <property type="molecule type" value="Genomic_DNA"/>
</dbReference>
<sequence>METSLNAIKERILYSKAFQLVRHQKNIKTTAFESLGVDNSVISRFENGKTLMGIDKIDACLQEMHTSLREYEYMVNGFAEDTLEEAFHELESAYYENNETKIRSIQKEYRNERLIYLSAKAILDGLTEAEQEIIYEDYSQIESLGYAELSAFALIIEHMATDMIMDMMDNFWDKNTAYYKIFSYRRKLLQGSHRAALELSRRGEKKYAKLVLDVTAGILHERDIFSKTMHLFSVGYYLYRFENVEKGKKKMNFALQVFEEVESYRLLGAYQRFYKETVK</sequence>
<evidence type="ECO:0000259" key="1">
    <source>
        <dbReference type="Pfam" id="PF21259"/>
    </source>
</evidence>
<dbReference type="InterPro" id="IPR001387">
    <property type="entry name" value="Cro/C1-type_HTH"/>
</dbReference>
<proteinExistence type="predicted"/>
<dbReference type="InterPro" id="IPR053163">
    <property type="entry name" value="HTH-type_regulator_Rgg"/>
</dbReference>
<keyword evidence="3" id="KW-1185">Reference proteome</keyword>
<name>A0ABV9JC92_9LACT</name>
<gene>
    <name evidence="2" type="ORF">ACFO26_02195</name>
</gene>
<comment type="caution">
    <text evidence="2">The sequence shown here is derived from an EMBL/GenBank/DDBJ whole genome shotgun (WGS) entry which is preliminary data.</text>
</comment>
<dbReference type="Proteomes" id="UP001595987">
    <property type="component" value="Unassembled WGS sequence"/>
</dbReference>
<organism evidence="2 3">
    <name type="scientific">Lactococcus nasutitermitis</name>
    <dbReference type="NCBI Taxonomy" id="1652957"/>
    <lineage>
        <taxon>Bacteria</taxon>
        <taxon>Bacillati</taxon>
        <taxon>Bacillota</taxon>
        <taxon>Bacilli</taxon>
        <taxon>Lactobacillales</taxon>
        <taxon>Streptococcaceae</taxon>
        <taxon>Lactococcus</taxon>
    </lineage>
</organism>
<accession>A0ABV9JC92</accession>
<dbReference type="InterPro" id="IPR010057">
    <property type="entry name" value="Transcription_activator_Rgg_C"/>
</dbReference>
<evidence type="ECO:0000313" key="2">
    <source>
        <dbReference type="EMBL" id="MFC4651714.1"/>
    </source>
</evidence>
<dbReference type="NCBIfam" id="TIGR01716">
    <property type="entry name" value="RGG_Cterm"/>
    <property type="match status" value="1"/>
</dbReference>
<feature type="domain" description="HTH-type transcriptional regulator Rgg C-terminal" evidence="1">
    <location>
        <begin position="107"/>
        <end position="271"/>
    </location>
</feature>
<dbReference type="RefSeq" id="WP_213536651.1">
    <property type="nucleotide sequence ID" value="NZ_BOVQ01000008.1"/>
</dbReference>
<dbReference type="PANTHER" id="PTHR37038">
    <property type="entry name" value="TRANSCRIPTIONAL REGULATOR-RELATED"/>
    <property type="match status" value="1"/>
</dbReference>
<dbReference type="CDD" id="cd00093">
    <property type="entry name" value="HTH_XRE"/>
    <property type="match status" value="1"/>
</dbReference>
<evidence type="ECO:0000313" key="3">
    <source>
        <dbReference type="Proteomes" id="UP001595987"/>
    </source>
</evidence>